<dbReference type="InterPro" id="IPR018356">
    <property type="entry name" value="Tscrpt_reg_HTH_DeoR_CS"/>
</dbReference>
<name>A0ABQ1HYD6_9ALTE</name>
<protein>
    <submittedName>
        <fullName evidence="5">Transcriptional regulator</fullName>
    </submittedName>
</protein>
<dbReference type="InterPro" id="IPR036388">
    <property type="entry name" value="WH-like_DNA-bd_sf"/>
</dbReference>
<sequence length="255" mass="28625">MSAKLRHNQILQYLEEHTFASVQQLVELLDCSPATIRRDLIDLDNEGKLKKIRNGAEKILSPNAESSPGMVGFYPNISDYSNYEESDRIAQQAVELCEQRDNIFVGEGRITFLMGKYLLASQVHVYSNYLPLLTYLISQDYPHLVVLGGQYIKSQSLLVSPDNHSSYQGRYLIVSGDGLTEAGLTKSALLTFMEEKKMLRYADKVVAMVEADKVGVFGGVSLFTLDEIDIVITGKQADPKVLERLKEHNVQVYLV</sequence>
<dbReference type="SMART" id="SM01134">
    <property type="entry name" value="DeoRC"/>
    <property type="match status" value="1"/>
</dbReference>
<dbReference type="PROSITE" id="PS00894">
    <property type="entry name" value="HTH_DEOR_1"/>
    <property type="match status" value="1"/>
</dbReference>
<organism evidence="5 6">
    <name type="scientific">Agarivorans gilvus</name>
    <dbReference type="NCBI Taxonomy" id="680279"/>
    <lineage>
        <taxon>Bacteria</taxon>
        <taxon>Pseudomonadati</taxon>
        <taxon>Pseudomonadota</taxon>
        <taxon>Gammaproteobacteria</taxon>
        <taxon>Alteromonadales</taxon>
        <taxon>Alteromonadaceae</taxon>
        <taxon>Agarivorans</taxon>
    </lineage>
</organism>
<keyword evidence="2" id="KW-0238">DNA-binding</keyword>
<comment type="caution">
    <text evidence="5">The sequence shown here is derived from an EMBL/GenBank/DDBJ whole genome shotgun (WGS) entry which is preliminary data.</text>
</comment>
<proteinExistence type="predicted"/>
<gene>
    <name evidence="5" type="ORF">GCM10007414_05450</name>
</gene>
<dbReference type="PANTHER" id="PTHR30363">
    <property type="entry name" value="HTH-TYPE TRANSCRIPTIONAL REGULATOR SRLR-RELATED"/>
    <property type="match status" value="1"/>
</dbReference>
<evidence type="ECO:0000256" key="2">
    <source>
        <dbReference type="ARBA" id="ARBA00023125"/>
    </source>
</evidence>
<evidence type="ECO:0000259" key="4">
    <source>
        <dbReference type="PROSITE" id="PS51000"/>
    </source>
</evidence>
<dbReference type="InterPro" id="IPR050313">
    <property type="entry name" value="Carb_Metab_HTH_regulators"/>
</dbReference>
<evidence type="ECO:0000256" key="1">
    <source>
        <dbReference type="ARBA" id="ARBA00023015"/>
    </source>
</evidence>
<dbReference type="SMART" id="SM00420">
    <property type="entry name" value="HTH_DEOR"/>
    <property type="match status" value="1"/>
</dbReference>
<dbReference type="PROSITE" id="PS51000">
    <property type="entry name" value="HTH_DEOR_2"/>
    <property type="match status" value="1"/>
</dbReference>
<dbReference type="EMBL" id="BMDY01000002">
    <property type="protein sequence ID" value="GGA95545.1"/>
    <property type="molecule type" value="Genomic_DNA"/>
</dbReference>
<dbReference type="RefSeq" id="WP_188407268.1">
    <property type="nucleotide sequence ID" value="NZ_BMDY01000002.1"/>
</dbReference>
<feature type="domain" description="HTH deoR-type" evidence="4">
    <location>
        <begin position="3"/>
        <end position="58"/>
    </location>
</feature>
<accession>A0ABQ1HYD6</accession>
<dbReference type="SUPFAM" id="SSF100950">
    <property type="entry name" value="NagB/RpiA/CoA transferase-like"/>
    <property type="match status" value="1"/>
</dbReference>
<dbReference type="Pfam" id="PF08220">
    <property type="entry name" value="HTH_DeoR"/>
    <property type="match status" value="1"/>
</dbReference>
<keyword evidence="6" id="KW-1185">Reference proteome</keyword>
<dbReference type="PRINTS" id="PR00037">
    <property type="entry name" value="HTHLACR"/>
</dbReference>
<evidence type="ECO:0000313" key="5">
    <source>
        <dbReference type="EMBL" id="GGA95545.1"/>
    </source>
</evidence>
<dbReference type="InterPro" id="IPR036390">
    <property type="entry name" value="WH_DNA-bd_sf"/>
</dbReference>
<dbReference type="Proteomes" id="UP000651977">
    <property type="component" value="Unassembled WGS sequence"/>
</dbReference>
<evidence type="ECO:0000313" key="6">
    <source>
        <dbReference type="Proteomes" id="UP000651977"/>
    </source>
</evidence>
<keyword evidence="1" id="KW-0805">Transcription regulation</keyword>
<dbReference type="NCBIfam" id="NF010034">
    <property type="entry name" value="PRK13509.1"/>
    <property type="match status" value="1"/>
</dbReference>
<dbReference type="PANTHER" id="PTHR30363:SF55">
    <property type="entry name" value="HTH-TYPE TRANSCRIPTIONAL REGULATOR ULAR"/>
    <property type="match status" value="1"/>
</dbReference>
<keyword evidence="3" id="KW-0804">Transcription</keyword>
<dbReference type="Pfam" id="PF00455">
    <property type="entry name" value="DeoRC"/>
    <property type="match status" value="1"/>
</dbReference>
<dbReference type="Gene3D" id="1.10.10.10">
    <property type="entry name" value="Winged helix-like DNA-binding domain superfamily/Winged helix DNA-binding domain"/>
    <property type="match status" value="1"/>
</dbReference>
<evidence type="ECO:0000256" key="3">
    <source>
        <dbReference type="ARBA" id="ARBA00023163"/>
    </source>
</evidence>
<reference evidence="6" key="1">
    <citation type="journal article" date="2019" name="Int. J. Syst. Evol. Microbiol.">
        <title>The Global Catalogue of Microorganisms (GCM) 10K type strain sequencing project: providing services to taxonomists for standard genome sequencing and annotation.</title>
        <authorList>
            <consortium name="The Broad Institute Genomics Platform"/>
            <consortium name="The Broad Institute Genome Sequencing Center for Infectious Disease"/>
            <person name="Wu L."/>
            <person name="Ma J."/>
        </authorList>
    </citation>
    <scope>NUCLEOTIDE SEQUENCE [LARGE SCALE GENOMIC DNA]</scope>
    <source>
        <strain evidence="6">CGMCC 1.10131</strain>
    </source>
</reference>
<dbReference type="InterPro" id="IPR014036">
    <property type="entry name" value="DeoR-like_C"/>
</dbReference>
<dbReference type="InterPro" id="IPR001034">
    <property type="entry name" value="DeoR_HTH"/>
</dbReference>
<dbReference type="SUPFAM" id="SSF46785">
    <property type="entry name" value="Winged helix' DNA-binding domain"/>
    <property type="match status" value="1"/>
</dbReference>
<dbReference type="InterPro" id="IPR037171">
    <property type="entry name" value="NagB/RpiA_transferase-like"/>
</dbReference>